<dbReference type="Pfam" id="PF00072">
    <property type="entry name" value="Response_reg"/>
    <property type="match status" value="1"/>
</dbReference>
<accession>A0A0X8X137</accession>
<sequence length="117" mass="13340">MPKKIIIIEDDPDILDIMTYILSDEGYEVLAATNSKPLEQVHLIEPMLILMDNRLTDGYGQDYCKQFKNNPATRRYPIVLVSASTGLERMAAESEADGYLKKPFDITELVELVKKFE</sequence>
<dbReference type="InterPro" id="IPR050595">
    <property type="entry name" value="Bact_response_regulator"/>
</dbReference>
<dbReference type="InterPro" id="IPR001789">
    <property type="entry name" value="Sig_transdc_resp-reg_receiver"/>
</dbReference>
<dbReference type="GO" id="GO:0003677">
    <property type="term" value="F:DNA binding"/>
    <property type="evidence" value="ECO:0007669"/>
    <property type="project" value="UniProtKB-KW"/>
</dbReference>
<dbReference type="SMART" id="SM00448">
    <property type="entry name" value="REC"/>
    <property type="match status" value="1"/>
</dbReference>
<dbReference type="Proteomes" id="UP000218263">
    <property type="component" value="Chromosome"/>
</dbReference>
<organism evidence="1 2">
    <name type="scientific">Mucilaginibacter gotjawali</name>
    <dbReference type="NCBI Taxonomy" id="1550579"/>
    <lineage>
        <taxon>Bacteria</taxon>
        <taxon>Pseudomonadati</taxon>
        <taxon>Bacteroidota</taxon>
        <taxon>Sphingobacteriia</taxon>
        <taxon>Sphingobacteriales</taxon>
        <taxon>Sphingobacteriaceae</taxon>
        <taxon>Mucilaginibacter</taxon>
    </lineage>
</organism>
<dbReference type="Gene3D" id="3.40.50.2300">
    <property type="match status" value="1"/>
</dbReference>
<dbReference type="KEGG" id="mgot:MgSA37_02051"/>
<dbReference type="EMBL" id="AP017313">
    <property type="protein sequence ID" value="BAU53880.1"/>
    <property type="molecule type" value="Genomic_DNA"/>
</dbReference>
<dbReference type="GO" id="GO:0000160">
    <property type="term" value="P:phosphorelay signal transduction system"/>
    <property type="evidence" value="ECO:0007669"/>
    <property type="project" value="InterPro"/>
</dbReference>
<evidence type="ECO:0000313" key="1">
    <source>
        <dbReference type="EMBL" id="BAU53880.1"/>
    </source>
</evidence>
<dbReference type="PROSITE" id="PS50110">
    <property type="entry name" value="RESPONSE_REGULATORY"/>
    <property type="match status" value="1"/>
</dbReference>
<name>A0A0X8X137_9SPHI</name>
<protein>
    <submittedName>
        <fullName evidence="1">Phosphate regulon transcriptional regulatory protein PhoB</fullName>
    </submittedName>
</protein>
<proteinExistence type="predicted"/>
<dbReference type="AlphaFoldDB" id="A0A0X8X137"/>
<evidence type="ECO:0000313" key="2">
    <source>
        <dbReference type="Proteomes" id="UP000218263"/>
    </source>
</evidence>
<dbReference type="PANTHER" id="PTHR44591:SF3">
    <property type="entry name" value="RESPONSE REGULATORY DOMAIN-CONTAINING PROTEIN"/>
    <property type="match status" value="1"/>
</dbReference>
<keyword evidence="2" id="KW-1185">Reference proteome</keyword>
<dbReference type="InterPro" id="IPR011006">
    <property type="entry name" value="CheY-like_superfamily"/>
</dbReference>
<dbReference type="RefSeq" id="WP_096351607.1">
    <property type="nucleotide sequence ID" value="NZ_AP017313.1"/>
</dbReference>
<dbReference type="SUPFAM" id="SSF52172">
    <property type="entry name" value="CheY-like"/>
    <property type="match status" value="1"/>
</dbReference>
<reference evidence="1 2" key="1">
    <citation type="submission" date="2015-12" db="EMBL/GenBank/DDBJ databases">
        <title>Genome sequence of Mucilaginibacter gotjawali.</title>
        <authorList>
            <person name="Lee J.S."/>
            <person name="Lee K.C."/>
            <person name="Kim K.K."/>
            <person name="Lee B.W."/>
        </authorList>
    </citation>
    <scope>NUCLEOTIDE SEQUENCE [LARGE SCALE GENOMIC DNA]</scope>
    <source>
        <strain evidence="1 2">SA3-7</strain>
    </source>
</reference>
<gene>
    <name evidence="1" type="primary">phoB_4</name>
    <name evidence="1" type="ORF">MgSA37_02051</name>
</gene>
<dbReference type="OrthoDB" id="710898at2"/>
<dbReference type="PANTHER" id="PTHR44591">
    <property type="entry name" value="STRESS RESPONSE REGULATOR PROTEIN 1"/>
    <property type="match status" value="1"/>
</dbReference>